<evidence type="ECO:0000313" key="2">
    <source>
        <dbReference type="Proteomes" id="UP000481643"/>
    </source>
</evidence>
<dbReference type="RefSeq" id="WP_151554843.1">
    <property type="nucleotide sequence ID" value="NZ_JAKVTF010000001.1"/>
</dbReference>
<organism evidence="1 2">
    <name type="scientific">Brucella tritici</name>
    <dbReference type="NCBI Taxonomy" id="94626"/>
    <lineage>
        <taxon>Bacteria</taxon>
        <taxon>Pseudomonadati</taxon>
        <taxon>Pseudomonadota</taxon>
        <taxon>Alphaproteobacteria</taxon>
        <taxon>Hyphomicrobiales</taxon>
        <taxon>Brucellaceae</taxon>
        <taxon>Brucella/Ochrobactrum group</taxon>
        <taxon>Brucella</taxon>
    </lineage>
</organism>
<protein>
    <submittedName>
        <fullName evidence="1">Tyrosine protein phosphatase</fullName>
    </submittedName>
</protein>
<dbReference type="InterPro" id="IPR029021">
    <property type="entry name" value="Prot-tyrosine_phosphatase-like"/>
</dbReference>
<gene>
    <name evidence="1" type="ORF">F9L08_11250</name>
</gene>
<accession>A0A6L3YRB0</accession>
<proteinExistence type="predicted"/>
<dbReference type="Proteomes" id="UP000481643">
    <property type="component" value="Unassembled WGS sequence"/>
</dbReference>
<dbReference type="Gene3D" id="3.90.190.10">
    <property type="entry name" value="Protein tyrosine phosphatase superfamily"/>
    <property type="match status" value="1"/>
</dbReference>
<dbReference type="EMBL" id="WBVX01000010">
    <property type="protein sequence ID" value="KAB2685912.1"/>
    <property type="molecule type" value="Genomic_DNA"/>
</dbReference>
<dbReference type="InterPro" id="IPR016130">
    <property type="entry name" value="Tyr_Pase_AS"/>
</dbReference>
<dbReference type="SUPFAM" id="SSF52799">
    <property type="entry name" value="(Phosphotyrosine protein) phosphatases II"/>
    <property type="match status" value="1"/>
</dbReference>
<evidence type="ECO:0000313" key="1">
    <source>
        <dbReference type="EMBL" id="KAB2685912.1"/>
    </source>
</evidence>
<dbReference type="PROSITE" id="PS00383">
    <property type="entry name" value="TYR_PHOSPHATASE_1"/>
    <property type="match status" value="1"/>
</dbReference>
<reference evidence="1 2" key="1">
    <citation type="submission" date="2019-09" db="EMBL/GenBank/DDBJ databases">
        <title>Taxonomic organization of the family Brucellaceae based on a phylogenomic approach.</title>
        <authorList>
            <person name="Leclercq S."/>
            <person name="Cloeckaert A."/>
            <person name="Zygmunt M.S."/>
        </authorList>
    </citation>
    <scope>NUCLEOTIDE SEQUENCE [LARGE SCALE GENOMIC DNA]</scope>
    <source>
        <strain evidence="1 2">WS1830</strain>
    </source>
</reference>
<sequence>MSRIVVTPLSQLATQLALHRPSHVVTLGSEAPAALPDGYDAVRLSLTFNDIIELREGLVAPDETHVLRLLNFAKSWPMDAPLLIHCYAGISRSTAAAYIIASALNPALDESDLARIVRSLSPAATPNIRLISLADEILERQGRMVAAIRAIGRGAEAFEGKVFSLPVRH</sequence>
<comment type="caution">
    <text evidence="1">The sequence shown here is derived from an EMBL/GenBank/DDBJ whole genome shotgun (WGS) entry which is preliminary data.</text>
</comment>
<dbReference type="AlphaFoldDB" id="A0A6L3YRB0"/>
<name>A0A6L3YRB0_9HYPH</name>